<reference evidence="3 4" key="1">
    <citation type="journal article" date="2023" name="G3 (Bethesda)">
        <title>A haplotype-resolved chromosome-scale genome for Quercus rubra L. provides insights into the genetics of adaptive traits for red oak species.</title>
        <authorList>
            <person name="Kapoor B."/>
            <person name="Jenkins J."/>
            <person name="Schmutz J."/>
            <person name="Zhebentyayeva T."/>
            <person name="Kuelheim C."/>
            <person name="Coggeshall M."/>
            <person name="Heim C."/>
            <person name="Lasky J.R."/>
            <person name="Leites L."/>
            <person name="Islam-Faridi N."/>
            <person name="Romero-Severson J."/>
            <person name="DeLeo V.L."/>
            <person name="Lucas S.M."/>
            <person name="Lazic D."/>
            <person name="Gailing O."/>
            <person name="Carlson J."/>
            <person name="Staton M."/>
        </authorList>
    </citation>
    <scope>NUCLEOTIDE SEQUENCE [LARGE SCALE GENOMIC DNA]</scope>
    <source>
        <strain evidence="3">Pseudo-F2</strain>
    </source>
</reference>
<name>A0AAN7I941_QUERU</name>
<feature type="region of interest" description="Disordered" evidence="1">
    <location>
        <begin position="74"/>
        <end position="94"/>
    </location>
</feature>
<proteinExistence type="predicted"/>
<evidence type="ECO:0000256" key="1">
    <source>
        <dbReference type="SAM" id="MobiDB-lite"/>
    </source>
</evidence>
<protein>
    <submittedName>
        <fullName evidence="3">Uncharacterized protein</fullName>
    </submittedName>
</protein>
<evidence type="ECO:0000313" key="4">
    <source>
        <dbReference type="Proteomes" id="UP001324115"/>
    </source>
</evidence>
<keyword evidence="4" id="KW-1185">Reference proteome</keyword>
<feature type="chain" id="PRO_5042981309" evidence="2">
    <location>
        <begin position="23"/>
        <end position="94"/>
    </location>
</feature>
<dbReference type="AlphaFoldDB" id="A0AAN7I941"/>
<keyword evidence="2" id="KW-0732">Signal</keyword>
<accession>A0AAN7I941</accession>
<evidence type="ECO:0000256" key="2">
    <source>
        <dbReference type="SAM" id="SignalP"/>
    </source>
</evidence>
<sequence>MRLAEFIVLLCLLSLAFVGSDAVVRMTMLTATNGAKERKSSNETLEAVNWCNSKRLHFRSEKLSYSEKYNHINTTEDNKRVVPTGPNPLHNRKK</sequence>
<evidence type="ECO:0000313" key="3">
    <source>
        <dbReference type="EMBL" id="KAK4564618.1"/>
    </source>
</evidence>
<gene>
    <name evidence="3" type="ORF">RGQ29_006621</name>
</gene>
<feature type="signal peptide" evidence="2">
    <location>
        <begin position="1"/>
        <end position="22"/>
    </location>
</feature>
<dbReference type="EMBL" id="JAXUIC010000011">
    <property type="protein sequence ID" value="KAK4564618.1"/>
    <property type="molecule type" value="Genomic_DNA"/>
</dbReference>
<organism evidence="3 4">
    <name type="scientific">Quercus rubra</name>
    <name type="common">Northern red oak</name>
    <name type="synonym">Quercus borealis</name>
    <dbReference type="NCBI Taxonomy" id="3512"/>
    <lineage>
        <taxon>Eukaryota</taxon>
        <taxon>Viridiplantae</taxon>
        <taxon>Streptophyta</taxon>
        <taxon>Embryophyta</taxon>
        <taxon>Tracheophyta</taxon>
        <taxon>Spermatophyta</taxon>
        <taxon>Magnoliopsida</taxon>
        <taxon>eudicotyledons</taxon>
        <taxon>Gunneridae</taxon>
        <taxon>Pentapetalae</taxon>
        <taxon>rosids</taxon>
        <taxon>fabids</taxon>
        <taxon>Fagales</taxon>
        <taxon>Fagaceae</taxon>
        <taxon>Quercus</taxon>
    </lineage>
</organism>
<comment type="caution">
    <text evidence="3">The sequence shown here is derived from an EMBL/GenBank/DDBJ whole genome shotgun (WGS) entry which is preliminary data.</text>
</comment>
<dbReference type="Proteomes" id="UP001324115">
    <property type="component" value="Unassembled WGS sequence"/>
</dbReference>